<comment type="similarity">
    <text evidence="4 8">Belongs to the cyclophilin-type PPIase family.</text>
</comment>
<dbReference type="Pfam" id="PF00160">
    <property type="entry name" value="Pro_isomerase"/>
    <property type="match status" value="1"/>
</dbReference>
<evidence type="ECO:0000256" key="1">
    <source>
        <dbReference type="ARBA" id="ARBA00000971"/>
    </source>
</evidence>
<proteinExistence type="inferred from homology"/>
<reference evidence="11" key="1">
    <citation type="submission" date="2016-10" db="EMBL/GenBank/DDBJ databases">
        <authorList>
            <person name="Varghese N."/>
        </authorList>
    </citation>
    <scope>NUCLEOTIDE SEQUENCE [LARGE SCALE GENOMIC DNA]</scope>
    <source>
        <strain evidence="11">DSM 20639</strain>
    </source>
</reference>
<dbReference type="FunFam" id="2.40.100.10:FF:000028">
    <property type="entry name" value="Peptidyl-prolyl cis-trans isomerase"/>
    <property type="match status" value="1"/>
</dbReference>
<dbReference type="SUPFAM" id="SSF50891">
    <property type="entry name" value="Cyclophilin-like"/>
    <property type="match status" value="1"/>
</dbReference>
<evidence type="ECO:0000256" key="4">
    <source>
        <dbReference type="ARBA" id="ARBA00007365"/>
    </source>
</evidence>
<evidence type="ECO:0000313" key="11">
    <source>
        <dbReference type="Proteomes" id="UP000182744"/>
    </source>
</evidence>
<dbReference type="EMBL" id="FNAU01000002">
    <property type="protein sequence ID" value="SDE10702.1"/>
    <property type="molecule type" value="Genomic_DNA"/>
</dbReference>
<comment type="function">
    <text evidence="2 8">PPIases accelerate the folding of proteins. It catalyzes the cis-trans isomerization of proline imidic peptide bonds in oligopeptides.</text>
</comment>
<keyword evidence="5" id="KW-0963">Cytoplasm</keyword>
<dbReference type="GO" id="GO:0003755">
    <property type="term" value="F:peptidyl-prolyl cis-trans isomerase activity"/>
    <property type="evidence" value="ECO:0007669"/>
    <property type="project" value="UniProtKB-UniRule"/>
</dbReference>
<dbReference type="InterPro" id="IPR029000">
    <property type="entry name" value="Cyclophilin-like_dom_sf"/>
</dbReference>
<accession>A0A1G7A7B0</accession>
<dbReference type="InterPro" id="IPR044666">
    <property type="entry name" value="Cyclophilin_A-like"/>
</dbReference>
<evidence type="ECO:0000256" key="8">
    <source>
        <dbReference type="RuleBase" id="RU363019"/>
    </source>
</evidence>
<name>A0A1G7A7B0_9ACTO</name>
<keyword evidence="7 8" id="KW-0413">Isomerase</keyword>
<gene>
    <name evidence="10" type="ORF">SAMN05421878_102109</name>
</gene>
<protein>
    <recommendedName>
        <fullName evidence="8">Peptidyl-prolyl cis-trans isomerase</fullName>
        <shortName evidence="8">PPIase</shortName>
        <ecNumber evidence="8">5.2.1.8</ecNumber>
    </recommendedName>
</protein>
<keyword evidence="11" id="KW-1185">Reference proteome</keyword>
<organism evidence="10 11">
    <name type="scientific">Actinobaculum suis</name>
    <dbReference type="NCBI Taxonomy" id="1657"/>
    <lineage>
        <taxon>Bacteria</taxon>
        <taxon>Bacillati</taxon>
        <taxon>Actinomycetota</taxon>
        <taxon>Actinomycetes</taxon>
        <taxon>Actinomycetales</taxon>
        <taxon>Actinomycetaceae</taxon>
        <taxon>Actinobaculum</taxon>
    </lineage>
</organism>
<dbReference type="PROSITE" id="PS00170">
    <property type="entry name" value="CSA_PPIASE_1"/>
    <property type="match status" value="1"/>
</dbReference>
<dbReference type="Gene3D" id="2.40.100.10">
    <property type="entry name" value="Cyclophilin-like"/>
    <property type="match status" value="1"/>
</dbReference>
<comment type="subcellular location">
    <subcellularLocation>
        <location evidence="3">Cytoplasm</location>
    </subcellularLocation>
</comment>
<dbReference type="GO" id="GO:0006457">
    <property type="term" value="P:protein folding"/>
    <property type="evidence" value="ECO:0007669"/>
    <property type="project" value="InterPro"/>
</dbReference>
<evidence type="ECO:0000313" key="10">
    <source>
        <dbReference type="EMBL" id="SDE10702.1"/>
    </source>
</evidence>
<dbReference type="Proteomes" id="UP000182744">
    <property type="component" value="Unassembled WGS sequence"/>
</dbReference>
<evidence type="ECO:0000256" key="3">
    <source>
        <dbReference type="ARBA" id="ARBA00004496"/>
    </source>
</evidence>
<dbReference type="AlphaFoldDB" id="A0A1G7A7B0"/>
<dbReference type="InterPro" id="IPR024936">
    <property type="entry name" value="Cyclophilin-type_PPIase"/>
</dbReference>
<feature type="domain" description="PPIase cyclophilin-type" evidence="9">
    <location>
        <begin position="13"/>
        <end position="185"/>
    </location>
</feature>
<dbReference type="EC" id="5.2.1.8" evidence="8"/>
<evidence type="ECO:0000256" key="6">
    <source>
        <dbReference type="ARBA" id="ARBA00023110"/>
    </source>
</evidence>
<evidence type="ECO:0000256" key="2">
    <source>
        <dbReference type="ARBA" id="ARBA00002388"/>
    </source>
</evidence>
<dbReference type="PROSITE" id="PS50072">
    <property type="entry name" value="CSA_PPIASE_2"/>
    <property type="match status" value="1"/>
</dbReference>
<evidence type="ECO:0000256" key="5">
    <source>
        <dbReference type="ARBA" id="ARBA00022490"/>
    </source>
</evidence>
<dbReference type="PIRSF" id="PIRSF001467">
    <property type="entry name" value="Peptidylpro_ismrse"/>
    <property type="match status" value="1"/>
</dbReference>
<evidence type="ECO:0000256" key="7">
    <source>
        <dbReference type="ARBA" id="ARBA00023235"/>
    </source>
</evidence>
<dbReference type="PANTHER" id="PTHR45625">
    <property type="entry name" value="PEPTIDYL-PROLYL CIS-TRANS ISOMERASE-RELATED"/>
    <property type="match status" value="1"/>
</dbReference>
<dbReference type="GO" id="GO:0005737">
    <property type="term" value="C:cytoplasm"/>
    <property type="evidence" value="ECO:0007669"/>
    <property type="project" value="UniProtKB-SubCell"/>
</dbReference>
<sequence>MMHTEWGRYAMIYAMNAVFHTSAGDIAVELFPEDAPETVANFTELAQGTRTWTNPRTGEESTDPLYNGTIFHRVISGFMIQGGDPLGNGTGGPGYTFDDEISPNRTFEQPYVLAMANAGTRMGRGTNGSQFFITVAPTPWLQGKHTIFGQVTDAASQAVVDQIAEVATGNNDRPLQDVVIESVEIVNE</sequence>
<dbReference type="InterPro" id="IPR002130">
    <property type="entry name" value="Cyclophilin-type_PPIase_dom"/>
</dbReference>
<dbReference type="PANTHER" id="PTHR45625:SF4">
    <property type="entry name" value="PEPTIDYLPROLYL ISOMERASE DOMAIN AND WD REPEAT-CONTAINING PROTEIN 1"/>
    <property type="match status" value="1"/>
</dbReference>
<keyword evidence="6 8" id="KW-0697">Rotamase</keyword>
<evidence type="ECO:0000259" key="9">
    <source>
        <dbReference type="PROSITE" id="PS50072"/>
    </source>
</evidence>
<dbReference type="PRINTS" id="PR00153">
    <property type="entry name" value="CSAPPISMRASE"/>
</dbReference>
<comment type="catalytic activity">
    <reaction evidence="1 8">
        <text>[protein]-peptidylproline (omega=180) = [protein]-peptidylproline (omega=0)</text>
        <dbReference type="Rhea" id="RHEA:16237"/>
        <dbReference type="Rhea" id="RHEA-COMP:10747"/>
        <dbReference type="Rhea" id="RHEA-COMP:10748"/>
        <dbReference type="ChEBI" id="CHEBI:83833"/>
        <dbReference type="ChEBI" id="CHEBI:83834"/>
        <dbReference type="EC" id="5.2.1.8"/>
    </reaction>
</comment>
<dbReference type="InterPro" id="IPR020892">
    <property type="entry name" value="Cyclophilin-type_PPIase_CS"/>
</dbReference>